<proteinExistence type="inferred from homology"/>
<evidence type="ECO:0000256" key="1">
    <source>
        <dbReference type="ARBA" id="ARBA00005594"/>
    </source>
</evidence>
<dbReference type="Pfam" id="PF19302">
    <property type="entry name" value="DUF5915"/>
    <property type="match status" value="1"/>
</dbReference>
<evidence type="ECO:0000313" key="17">
    <source>
        <dbReference type="Proteomes" id="UP000837675"/>
    </source>
</evidence>
<dbReference type="Pfam" id="PF00133">
    <property type="entry name" value="tRNA-synt_1"/>
    <property type="match status" value="1"/>
</dbReference>
<dbReference type="PROSITE" id="PS00178">
    <property type="entry name" value="AA_TRNA_LIGASE_I"/>
    <property type="match status" value="1"/>
</dbReference>
<dbReference type="InterPro" id="IPR001412">
    <property type="entry name" value="aa-tRNA-synth_I_CS"/>
</dbReference>
<dbReference type="Pfam" id="PF08264">
    <property type="entry name" value="Anticodon_1"/>
    <property type="match status" value="1"/>
</dbReference>
<evidence type="ECO:0000259" key="14">
    <source>
        <dbReference type="Pfam" id="PF00133"/>
    </source>
</evidence>
<keyword evidence="5" id="KW-0479">Metal-binding</keyword>
<keyword evidence="4 13" id="KW-0436">Ligase</keyword>
<dbReference type="SUPFAM" id="SSF52374">
    <property type="entry name" value="Nucleotidylyl transferase"/>
    <property type="match status" value="1"/>
</dbReference>
<dbReference type="InterPro" id="IPR002300">
    <property type="entry name" value="aa-tRNA-synth_Ia"/>
</dbReference>
<dbReference type="GO" id="GO:0006428">
    <property type="term" value="P:isoleucyl-tRNA aminoacylation"/>
    <property type="evidence" value="ECO:0007669"/>
    <property type="project" value="InterPro"/>
</dbReference>
<evidence type="ECO:0000256" key="2">
    <source>
        <dbReference type="ARBA" id="ARBA00013165"/>
    </source>
</evidence>
<reference evidence="16" key="1">
    <citation type="submission" date="2021-06" db="EMBL/GenBank/DDBJ databases">
        <authorList>
            <person name="Nardi T."/>
            <person name="Nardi T."/>
        </authorList>
    </citation>
    <scope>NUCLEOTIDE SEQUENCE</scope>
</reference>
<dbReference type="FunFam" id="3.40.50.620:FF:000075">
    <property type="entry name" value="Isoleucine--tRNA ligase"/>
    <property type="match status" value="1"/>
</dbReference>
<keyword evidence="6 13" id="KW-0547">Nucleotide-binding</keyword>
<evidence type="ECO:0000256" key="9">
    <source>
        <dbReference type="ARBA" id="ARBA00022917"/>
    </source>
</evidence>
<keyword evidence="7" id="KW-0862">Zinc</keyword>
<comment type="caution">
    <text evidence="16">The sequence shown here is derived from an EMBL/GenBank/DDBJ whole genome shotgun (WGS) entry which is preliminary data.</text>
</comment>
<dbReference type="PANTHER" id="PTHR42780">
    <property type="entry name" value="SOLEUCYL-TRNA SYNTHETASE"/>
    <property type="match status" value="1"/>
</dbReference>
<evidence type="ECO:0000256" key="7">
    <source>
        <dbReference type="ARBA" id="ARBA00022833"/>
    </source>
</evidence>
<evidence type="ECO:0000256" key="11">
    <source>
        <dbReference type="ARBA" id="ARBA00032665"/>
    </source>
</evidence>
<gene>
    <name evidence="16" type="ORF">MHYMCMPASI_00352</name>
</gene>
<dbReference type="HAMAP" id="MF_02003">
    <property type="entry name" value="Ile_tRNA_synth_type2"/>
    <property type="match status" value="1"/>
</dbReference>
<dbReference type="InterPro" id="IPR013155">
    <property type="entry name" value="M/V/L/I-tRNA-synth_anticd-bd"/>
</dbReference>
<dbReference type="GO" id="GO:0046872">
    <property type="term" value="F:metal ion binding"/>
    <property type="evidence" value="ECO:0007669"/>
    <property type="project" value="UniProtKB-KW"/>
</dbReference>
<evidence type="ECO:0000256" key="10">
    <source>
        <dbReference type="ARBA" id="ARBA00023146"/>
    </source>
</evidence>
<keyword evidence="8 13" id="KW-0067">ATP-binding</keyword>
<dbReference type="InterPro" id="IPR023586">
    <property type="entry name" value="Ile-tRNA-ligase_type2"/>
</dbReference>
<keyword evidence="3" id="KW-0963">Cytoplasm</keyword>
<evidence type="ECO:0000313" key="16">
    <source>
        <dbReference type="EMBL" id="CAG7590785.1"/>
    </source>
</evidence>
<dbReference type="CDD" id="cd07961">
    <property type="entry name" value="Anticodon_Ia_Ile_ABEc"/>
    <property type="match status" value="1"/>
</dbReference>
<dbReference type="InterPro" id="IPR014729">
    <property type="entry name" value="Rossmann-like_a/b/a_fold"/>
</dbReference>
<sequence>MKLEKIYPHLEMGNSLAQAEEEIISRWQSLEIFAKSIKGDTDYIFYDGPPFANGLPHYGHLLTGFIKDTFARYHTMLGQRVERRFGWDCHGLPAEMAAEKELVVSGKNEIENFGIGNFNEYCRTSVLKYTKEWQHYVNRQARWVDFTNDYKTMDKNYMESVIWAFKELYKKGLIYESIRVMPYSWACQTPVSDFETRMDNAYREKQSKAVTVAVKLKDKIQDLQDLPTYCLIWTTTPWTLPSNLAIAVNKDIEYSAILKDDKVYIIASALLHKYKNETGENIVKSIKGSDLLNKRYYPIFNYFADHKNAFVILHGDFVTTEDGTGMVHIAPGFGEDDFNLCQQHAIEIVCPVDNAGKFVFPVTDYAGKQVFEANDDIIIYLKEQNLWLKTEQYIHNYPHCWRTDTPLIYKAIPSWYIRVTEIREQMLKNNQQINWIPGHIKDGLFGKWLENARDWSISRNRYWGCPIPVWQSDDPEHPCIEVYGSIRELEEAFNVKVEDLHRPFIDTLTKKNPKDPTGESTLRRVTDVLDCWFESGSMPYAQQHYPFENKEKFENNFPADFIVEYAAQTRGWFYTLMILSTALFDKPPFLNCICHGVILGEGGQKLSKRLKNYANPNEVFETIGADPLRWFMLSSGVMRGSELVIDKEAKVIREVFRLVIKPILNSYNFFSMYANADRIKACFDLSSKNFMDQYIISKCLKTISIVKKAMDSYDTVTATKASESFFEVLTNWYIRRSRERFWKSEISEDKLAAYNTLFSVLVLMSKTIAPLLPLTTESIFLRLYSANISEDTSVHLEKYPEIDISLIKEDLIESMDRVMDACNAVLCLRNDLGIRVRQPLSRATFVGVAEGLSDDMSKLILDEINVKSWESLPKSAITKYANLKIKLNLQMIGKRIPTYVKQLITASKADNWYMQDNKAILDGIELLPEEFSITLEPKPEYKNVASSLTTNDALIILDTEITDSLKREGIARDIVRIIQQARKDKNFSITDRIKISLTTKDELIATALNEWQDYIESQTLGKFSKDLEDLRTGEEFDLEDGKVTLQIG</sequence>
<evidence type="ECO:0000256" key="6">
    <source>
        <dbReference type="ARBA" id="ARBA00022741"/>
    </source>
</evidence>
<evidence type="ECO:0000256" key="13">
    <source>
        <dbReference type="RuleBase" id="RU363035"/>
    </source>
</evidence>
<dbReference type="Proteomes" id="UP000837675">
    <property type="component" value="Unassembled WGS sequence"/>
</dbReference>
<evidence type="ECO:0000259" key="15">
    <source>
        <dbReference type="Pfam" id="PF08264"/>
    </source>
</evidence>
<dbReference type="InterPro" id="IPR002301">
    <property type="entry name" value="Ile-tRNA-ligase"/>
</dbReference>
<dbReference type="Gene3D" id="3.40.50.620">
    <property type="entry name" value="HUPs"/>
    <property type="match status" value="2"/>
</dbReference>
<name>A0A8S4C1W9_9ACAR</name>
<dbReference type="NCBIfam" id="TIGR00392">
    <property type="entry name" value="ileS"/>
    <property type="match status" value="1"/>
</dbReference>
<feature type="domain" description="Aminoacyl-tRNA synthetase class Ia" evidence="14">
    <location>
        <begin position="23"/>
        <end position="639"/>
    </location>
</feature>
<dbReference type="GO" id="GO:0005524">
    <property type="term" value="F:ATP binding"/>
    <property type="evidence" value="ECO:0007669"/>
    <property type="project" value="UniProtKB-KW"/>
</dbReference>
<dbReference type="EMBL" id="CAJVAF010000126">
    <property type="protein sequence ID" value="CAG7590785.1"/>
    <property type="molecule type" value="Genomic_DNA"/>
</dbReference>
<evidence type="ECO:0000256" key="8">
    <source>
        <dbReference type="ARBA" id="ARBA00022840"/>
    </source>
</evidence>
<dbReference type="GO" id="GO:0000049">
    <property type="term" value="F:tRNA binding"/>
    <property type="evidence" value="ECO:0007669"/>
    <property type="project" value="InterPro"/>
</dbReference>
<dbReference type="Gene3D" id="1.10.730.10">
    <property type="entry name" value="Isoleucyl-tRNA Synthetase, Domain 1"/>
    <property type="match status" value="1"/>
</dbReference>
<dbReference type="InterPro" id="IPR033709">
    <property type="entry name" value="Anticodon_Ile_ABEc"/>
</dbReference>
<keyword evidence="10 13" id="KW-0030">Aminoacyl-tRNA synthetase</keyword>
<comment type="similarity">
    <text evidence="1 13">Belongs to the class-I aminoacyl-tRNA synthetase family.</text>
</comment>
<accession>A0A8S4C1W9</accession>
<dbReference type="PANTHER" id="PTHR42780:SF1">
    <property type="entry name" value="ISOLEUCINE--TRNA LIGASE, CYTOPLASMIC"/>
    <property type="match status" value="1"/>
</dbReference>
<keyword evidence="9 13" id="KW-0648">Protein biosynthesis</keyword>
<keyword evidence="17" id="KW-1185">Reference proteome</keyword>
<dbReference type="GO" id="GO:0002161">
    <property type="term" value="F:aminoacyl-tRNA deacylase activity"/>
    <property type="evidence" value="ECO:0007669"/>
    <property type="project" value="InterPro"/>
</dbReference>
<evidence type="ECO:0000256" key="12">
    <source>
        <dbReference type="ARBA" id="ARBA00048359"/>
    </source>
</evidence>
<dbReference type="AlphaFoldDB" id="A0A8S4C1W9"/>
<dbReference type="CDD" id="cd00818">
    <property type="entry name" value="IleRS_core"/>
    <property type="match status" value="1"/>
</dbReference>
<dbReference type="GO" id="GO:0004822">
    <property type="term" value="F:isoleucine-tRNA ligase activity"/>
    <property type="evidence" value="ECO:0007669"/>
    <property type="project" value="UniProtKB-EC"/>
</dbReference>
<dbReference type="PRINTS" id="PR00984">
    <property type="entry name" value="TRNASYNTHILE"/>
</dbReference>
<feature type="domain" description="Methionyl/Valyl/Leucyl/Isoleucyl-tRNA synthetase anticodon-binding" evidence="15">
    <location>
        <begin position="692"/>
        <end position="841"/>
    </location>
</feature>
<protein>
    <recommendedName>
        <fullName evidence="2">isoleucine--tRNA ligase</fullName>
        <ecNumber evidence="2">6.1.1.5</ecNumber>
    </recommendedName>
    <alternativeName>
        <fullName evidence="11">Isoleucyl-tRNA synthetase</fullName>
    </alternativeName>
</protein>
<dbReference type="InterPro" id="IPR009080">
    <property type="entry name" value="tRNAsynth_Ia_anticodon-bd"/>
</dbReference>
<dbReference type="SUPFAM" id="SSF47323">
    <property type="entry name" value="Anticodon-binding domain of a subclass of class I aminoacyl-tRNA synthetases"/>
    <property type="match status" value="2"/>
</dbReference>
<evidence type="ECO:0000256" key="4">
    <source>
        <dbReference type="ARBA" id="ARBA00022598"/>
    </source>
</evidence>
<comment type="catalytic activity">
    <reaction evidence="12">
        <text>tRNA(Ile) + L-isoleucine + ATP = L-isoleucyl-tRNA(Ile) + AMP + diphosphate</text>
        <dbReference type="Rhea" id="RHEA:11060"/>
        <dbReference type="Rhea" id="RHEA-COMP:9666"/>
        <dbReference type="Rhea" id="RHEA-COMP:9695"/>
        <dbReference type="ChEBI" id="CHEBI:30616"/>
        <dbReference type="ChEBI" id="CHEBI:33019"/>
        <dbReference type="ChEBI" id="CHEBI:58045"/>
        <dbReference type="ChEBI" id="CHEBI:78442"/>
        <dbReference type="ChEBI" id="CHEBI:78528"/>
        <dbReference type="ChEBI" id="CHEBI:456215"/>
        <dbReference type="EC" id="6.1.1.5"/>
    </reaction>
</comment>
<dbReference type="SUPFAM" id="SSF50677">
    <property type="entry name" value="ValRS/IleRS/LeuRS editing domain"/>
    <property type="match status" value="1"/>
</dbReference>
<evidence type="ECO:0000256" key="5">
    <source>
        <dbReference type="ARBA" id="ARBA00022723"/>
    </source>
</evidence>
<evidence type="ECO:0000256" key="3">
    <source>
        <dbReference type="ARBA" id="ARBA00022490"/>
    </source>
</evidence>
<dbReference type="EC" id="6.1.1.5" evidence="2"/>
<dbReference type="InterPro" id="IPR009008">
    <property type="entry name" value="Val/Leu/Ile-tRNA-synth_edit"/>
</dbReference>
<organism evidence="16 17">
    <name type="scientific">Hyalomma marginatum</name>
    <dbReference type="NCBI Taxonomy" id="34627"/>
    <lineage>
        <taxon>Eukaryota</taxon>
        <taxon>Metazoa</taxon>
        <taxon>Ecdysozoa</taxon>
        <taxon>Arthropoda</taxon>
        <taxon>Chelicerata</taxon>
        <taxon>Arachnida</taxon>
        <taxon>Acari</taxon>
        <taxon>Parasitiformes</taxon>
        <taxon>Ixodida</taxon>
        <taxon>Ixodoidea</taxon>
        <taxon>Ixodidae</taxon>
        <taxon>Hyalomminae</taxon>
        <taxon>Hyalomma</taxon>
    </lineage>
</organism>